<evidence type="ECO:0000313" key="3">
    <source>
        <dbReference type="RefSeq" id="XP_013930322.1"/>
    </source>
</evidence>
<dbReference type="GeneID" id="106555912"/>
<dbReference type="InterPro" id="IPR038269">
    <property type="entry name" value="SCAN_sf"/>
</dbReference>
<dbReference type="OrthoDB" id="9049608at2759"/>
<dbReference type="Pfam" id="PF01352">
    <property type="entry name" value="KRAB"/>
    <property type="match status" value="1"/>
</dbReference>
<dbReference type="SUPFAM" id="SSF109640">
    <property type="entry name" value="KRAB domain (Kruppel-associated box)"/>
    <property type="match status" value="1"/>
</dbReference>
<dbReference type="InterPro" id="IPR036051">
    <property type="entry name" value="KRAB_dom_sf"/>
</dbReference>
<proteinExistence type="predicted"/>
<dbReference type="GO" id="GO:0006355">
    <property type="term" value="P:regulation of DNA-templated transcription"/>
    <property type="evidence" value="ECO:0007669"/>
    <property type="project" value="InterPro"/>
</dbReference>
<organism evidence="2 3">
    <name type="scientific">Thamnophis sirtalis</name>
    <dbReference type="NCBI Taxonomy" id="35019"/>
    <lineage>
        <taxon>Eukaryota</taxon>
        <taxon>Metazoa</taxon>
        <taxon>Chordata</taxon>
        <taxon>Craniata</taxon>
        <taxon>Vertebrata</taxon>
        <taxon>Euteleostomi</taxon>
        <taxon>Lepidosauria</taxon>
        <taxon>Squamata</taxon>
        <taxon>Bifurcata</taxon>
        <taxon>Unidentata</taxon>
        <taxon>Episquamata</taxon>
        <taxon>Toxicofera</taxon>
        <taxon>Serpentes</taxon>
        <taxon>Colubroidea</taxon>
        <taxon>Colubridae</taxon>
        <taxon>Natricinae</taxon>
        <taxon>Thamnophis</taxon>
    </lineage>
</organism>
<sequence length="160" mass="18477">MESWVRECGAETSTQAVSLAEGFLLSQVEEQKKQWEMQVHHIQRLNLKSVSEKPKERKDLPDPFQELLFRGIFHEDQRQNTSGKEKLPFINCSPFSGGVERSAELVTQVLVLFEEVAVHFSKEEWSWLNPDQKALHREVMLENTRNVAFLAGMPLLTKVI</sequence>
<dbReference type="PANTHER" id="PTHR23232">
    <property type="entry name" value="KRAB DOMAIN C2H2 ZINC FINGER"/>
    <property type="match status" value="1"/>
</dbReference>
<reference evidence="3" key="1">
    <citation type="submission" date="2025-08" db="UniProtKB">
        <authorList>
            <consortium name="RefSeq"/>
        </authorList>
    </citation>
    <scope>IDENTIFICATION</scope>
    <source>
        <tissue evidence="3">Skeletal muscle</tissue>
    </source>
</reference>
<evidence type="ECO:0000313" key="2">
    <source>
        <dbReference type="Proteomes" id="UP000504617"/>
    </source>
</evidence>
<dbReference type="AlphaFoldDB" id="A0A6I9Z159"/>
<dbReference type="Gene3D" id="6.10.140.140">
    <property type="match status" value="1"/>
</dbReference>
<evidence type="ECO:0000259" key="1">
    <source>
        <dbReference type="PROSITE" id="PS50805"/>
    </source>
</evidence>
<accession>A0A6I9Z159</accession>
<feature type="domain" description="KRAB" evidence="1">
    <location>
        <begin position="111"/>
        <end position="160"/>
    </location>
</feature>
<dbReference type="KEGG" id="tsr:106555912"/>
<dbReference type="InterPro" id="IPR001909">
    <property type="entry name" value="KRAB"/>
</dbReference>
<dbReference type="Gene3D" id="1.10.4020.10">
    <property type="entry name" value="DNA breaking-rejoining enzymes"/>
    <property type="match status" value="1"/>
</dbReference>
<dbReference type="PROSITE" id="PS50805">
    <property type="entry name" value="KRAB"/>
    <property type="match status" value="1"/>
</dbReference>
<protein>
    <submittedName>
        <fullName evidence="3">Zinc finger imprinted 2-like</fullName>
    </submittedName>
</protein>
<dbReference type="SMART" id="SM00349">
    <property type="entry name" value="KRAB"/>
    <property type="match status" value="1"/>
</dbReference>
<gene>
    <name evidence="3" type="primary">LOC106555912</name>
</gene>
<dbReference type="InterPro" id="IPR050169">
    <property type="entry name" value="Krueppel_C2H2_ZnF"/>
</dbReference>
<keyword evidence="2" id="KW-1185">Reference proteome</keyword>
<dbReference type="PANTHER" id="PTHR23232:SF142">
    <property type="entry name" value="GASTRULA ZINC FINGER PROTEIN XLCGF57.1-LIKE-RELATED"/>
    <property type="match status" value="1"/>
</dbReference>
<dbReference type="CDD" id="cd07765">
    <property type="entry name" value="KRAB_A-box"/>
    <property type="match status" value="1"/>
</dbReference>
<dbReference type="RefSeq" id="XP_013930322.1">
    <property type="nucleotide sequence ID" value="XM_014074847.1"/>
</dbReference>
<name>A0A6I9Z159_9SAUR</name>
<dbReference type="Proteomes" id="UP000504617">
    <property type="component" value="Unplaced"/>
</dbReference>